<evidence type="ECO:0000313" key="3">
    <source>
        <dbReference type="Proteomes" id="UP000236291"/>
    </source>
</evidence>
<feature type="non-terminal residue" evidence="2">
    <location>
        <position position="1"/>
    </location>
</feature>
<dbReference type="InterPro" id="IPR029026">
    <property type="entry name" value="tRNA_m1G_MTases_N"/>
</dbReference>
<dbReference type="Proteomes" id="UP000236291">
    <property type="component" value="Unassembled WGS sequence"/>
</dbReference>
<name>A0A2K3L2D1_TRIPR</name>
<organism evidence="2 3">
    <name type="scientific">Trifolium pratense</name>
    <name type="common">Red clover</name>
    <dbReference type="NCBI Taxonomy" id="57577"/>
    <lineage>
        <taxon>Eukaryota</taxon>
        <taxon>Viridiplantae</taxon>
        <taxon>Streptophyta</taxon>
        <taxon>Embryophyta</taxon>
        <taxon>Tracheophyta</taxon>
        <taxon>Spermatophyta</taxon>
        <taxon>Magnoliopsida</taxon>
        <taxon>eudicotyledons</taxon>
        <taxon>Gunneridae</taxon>
        <taxon>Pentapetalae</taxon>
        <taxon>rosids</taxon>
        <taxon>fabids</taxon>
        <taxon>Fabales</taxon>
        <taxon>Fabaceae</taxon>
        <taxon>Papilionoideae</taxon>
        <taxon>50 kb inversion clade</taxon>
        <taxon>NPAAA clade</taxon>
        <taxon>Hologalegina</taxon>
        <taxon>IRL clade</taxon>
        <taxon>Trifolieae</taxon>
        <taxon>Trifolium</taxon>
    </lineage>
</organism>
<dbReference type="PANTHER" id="PTHR12150">
    <property type="entry name" value="CLASS IV SAM-BINDING METHYLTRANSFERASE-RELATED"/>
    <property type="match status" value="1"/>
</dbReference>
<comment type="similarity">
    <text evidence="1">Belongs to the class IV-like SAM-binding methyltransferase superfamily.</text>
</comment>
<evidence type="ECO:0000313" key="2">
    <source>
        <dbReference type="EMBL" id="PNX72705.1"/>
    </source>
</evidence>
<protein>
    <submittedName>
        <fullName evidence="2">Uncharacterized protein</fullName>
    </submittedName>
</protein>
<accession>A0A2K3L2D1</accession>
<dbReference type="InterPro" id="IPR003750">
    <property type="entry name" value="Put_MeTrfase-C9orf114-like"/>
</dbReference>
<dbReference type="Gene3D" id="2.40.50.140">
    <property type="entry name" value="Nucleic acid-binding proteins"/>
    <property type="match status" value="1"/>
</dbReference>
<sequence>VLIHCNNFLGVTIKERHANSGATLVDVGLFKHVAVDQILEPGKRVTVAMGANRNLDSDVPREVVSSSKPREEGAYWGYQVRYAHNISSVFNECTYKGGYDCIIGTSEHGQIIKSSELEIPSFRGNIGITLGLGRLIFVLLHFPRKTGGSPSY</sequence>
<dbReference type="EMBL" id="ASHM01024998">
    <property type="protein sequence ID" value="PNX72705.1"/>
    <property type="molecule type" value="Genomic_DNA"/>
</dbReference>
<dbReference type="STRING" id="57577.A0A2K3L2D1"/>
<gene>
    <name evidence="2" type="ORF">L195_g028598</name>
</gene>
<evidence type="ECO:0000256" key="1">
    <source>
        <dbReference type="ARBA" id="ARBA00009841"/>
    </source>
</evidence>
<dbReference type="SUPFAM" id="SSF50249">
    <property type="entry name" value="Nucleic acid-binding proteins"/>
    <property type="match status" value="1"/>
</dbReference>
<dbReference type="InterPro" id="IPR012340">
    <property type="entry name" value="NA-bd_OB-fold"/>
</dbReference>
<proteinExistence type="inferred from homology"/>
<comment type="caution">
    <text evidence="2">The sequence shown here is derived from an EMBL/GenBank/DDBJ whole genome shotgun (WGS) entry which is preliminary data.</text>
</comment>
<reference evidence="2 3" key="1">
    <citation type="journal article" date="2014" name="Am. J. Bot.">
        <title>Genome assembly and annotation for red clover (Trifolium pratense; Fabaceae).</title>
        <authorList>
            <person name="Istvanek J."/>
            <person name="Jaros M."/>
            <person name="Krenek A."/>
            <person name="Repkova J."/>
        </authorList>
    </citation>
    <scope>NUCLEOTIDE SEQUENCE [LARGE SCALE GENOMIC DNA]</scope>
    <source>
        <strain evidence="3">cv. Tatra</strain>
        <tissue evidence="2">Young leaves</tissue>
    </source>
</reference>
<dbReference type="ExpressionAtlas" id="A0A2K3L2D1">
    <property type="expression patterns" value="baseline"/>
</dbReference>
<reference evidence="2 3" key="2">
    <citation type="journal article" date="2017" name="Front. Plant Sci.">
        <title>Gene Classification and Mining of Molecular Markers Useful in Red Clover (Trifolium pratense) Breeding.</title>
        <authorList>
            <person name="Istvanek J."/>
            <person name="Dluhosova J."/>
            <person name="Dluhos P."/>
            <person name="Patkova L."/>
            <person name="Nedelnik J."/>
            <person name="Repkova J."/>
        </authorList>
    </citation>
    <scope>NUCLEOTIDE SEQUENCE [LARGE SCALE GENOMIC DNA]</scope>
    <source>
        <strain evidence="3">cv. Tatra</strain>
        <tissue evidence="2">Young leaves</tissue>
    </source>
</reference>
<dbReference type="PANTHER" id="PTHR12150:SF13">
    <property type="entry name" value="METHYLTRANSFERASE C9ORF114-RELATED"/>
    <property type="match status" value="1"/>
</dbReference>
<dbReference type="AlphaFoldDB" id="A0A2K3L2D1"/>
<dbReference type="Gene3D" id="3.40.1280.10">
    <property type="match status" value="1"/>
</dbReference>
<dbReference type="Pfam" id="PF02598">
    <property type="entry name" value="Methyltrn_RNA_3"/>
    <property type="match status" value="1"/>
</dbReference>